<dbReference type="Proteomes" id="UP000177954">
    <property type="component" value="Unassembled WGS sequence"/>
</dbReference>
<comment type="caution">
    <text evidence="4">The sequence shown here is derived from an EMBL/GenBank/DDBJ whole genome shotgun (WGS) entry which is preliminary data.</text>
</comment>
<accession>A0A1G2H3J3</accession>
<feature type="transmembrane region" description="Helical" evidence="2">
    <location>
        <begin position="299"/>
        <end position="322"/>
    </location>
</feature>
<keyword evidence="2" id="KW-0812">Transmembrane</keyword>
<dbReference type="STRING" id="1802129.A3J04_01280"/>
<dbReference type="AlphaFoldDB" id="A0A1G2H3J3"/>
<feature type="compositionally biased region" description="Pro residues" evidence="1">
    <location>
        <begin position="140"/>
        <end position="182"/>
    </location>
</feature>
<sequence>MKKIFFLCSVFLFSVPLAFALASELKVVDKDGNAKSQFNGDEDVYVVGTCDPASNESIYFYILEDRDEWPLDTGLSDISGGIETKRVDFDGAFDLIKIWNHPLRIGKYDVVVDTNNNLKLDFYEKCIANISGAGFTVGNPTPPPPPPPPPAPAPQPAPSPTPVVTPPPPPRILPPPPLPPAVPSDTFSLSDYVEVKSLSNVRKSAGGELLGQQEEKAGGIVVGGPVQASIGGSKYWFWNIDFENSPDGWVAENTLVKGEPPTPAEPAIIETVEPVSEPPPPPPPLAQASSAEPGITYNLLGGLWGAGIIGFAIVLAALINALSRRRG</sequence>
<evidence type="ECO:0000313" key="4">
    <source>
        <dbReference type="EMBL" id="OGZ57027.1"/>
    </source>
</evidence>
<gene>
    <name evidence="4" type="ORF">A3J04_01280</name>
</gene>
<evidence type="ECO:0000256" key="1">
    <source>
        <dbReference type="SAM" id="MobiDB-lite"/>
    </source>
</evidence>
<evidence type="ECO:0008006" key="6">
    <source>
        <dbReference type="Google" id="ProtNLM"/>
    </source>
</evidence>
<feature type="chain" id="PRO_5009583055" description="SH3b domain-containing protein" evidence="3">
    <location>
        <begin position="21"/>
        <end position="327"/>
    </location>
</feature>
<organism evidence="4 5">
    <name type="scientific">Candidatus Ryanbacteria bacterium RIFCSPLOWO2_02_FULL_47_14</name>
    <dbReference type="NCBI Taxonomy" id="1802129"/>
    <lineage>
        <taxon>Bacteria</taxon>
        <taxon>Candidatus Ryaniibacteriota</taxon>
    </lineage>
</organism>
<proteinExistence type="predicted"/>
<evidence type="ECO:0000256" key="3">
    <source>
        <dbReference type="SAM" id="SignalP"/>
    </source>
</evidence>
<keyword evidence="2" id="KW-0472">Membrane</keyword>
<evidence type="ECO:0000313" key="5">
    <source>
        <dbReference type="Proteomes" id="UP000177954"/>
    </source>
</evidence>
<feature type="signal peptide" evidence="3">
    <location>
        <begin position="1"/>
        <end position="20"/>
    </location>
</feature>
<keyword evidence="2" id="KW-1133">Transmembrane helix</keyword>
<reference evidence="4 5" key="1">
    <citation type="journal article" date="2016" name="Nat. Commun.">
        <title>Thousands of microbial genomes shed light on interconnected biogeochemical processes in an aquifer system.</title>
        <authorList>
            <person name="Anantharaman K."/>
            <person name="Brown C.T."/>
            <person name="Hug L.A."/>
            <person name="Sharon I."/>
            <person name="Castelle C.J."/>
            <person name="Probst A.J."/>
            <person name="Thomas B.C."/>
            <person name="Singh A."/>
            <person name="Wilkins M.J."/>
            <person name="Karaoz U."/>
            <person name="Brodie E.L."/>
            <person name="Williams K.H."/>
            <person name="Hubbard S.S."/>
            <person name="Banfield J.F."/>
        </authorList>
    </citation>
    <scope>NUCLEOTIDE SEQUENCE [LARGE SCALE GENOMIC DNA]</scope>
</reference>
<name>A0A1G2H3J3_9BACT</name>
<feature type="region of interest" description="Disordered" evidence="1">
    <location>
        <begin position="137"/>
        <end position="183"/>
    </location>
</feature>
<keyword evidence="3" id="KW-0732">Signal</keyword>
<evidence type="ECO:0000256" key="2">
    <source>
        <dbReference type="SAM" id="Phobius"/>
    </source>
</evidence>
<protein>
    <recommendedName>
        <fullName evidence="6">SH3b domain-containing protein</fullName>
    </recommendedName>
</protein>
<dbReference type="EMBL" id="MHNZ01000003">
    <property type="protein sequence ID" value="OGZ57027.1"/>
    <property type="molecule type" value="Genomic_DNA"/>
</dbReference>